<keyword evidence="3" id="KW-0645">Protease</keyword>
<dbReference type="InterPro" id="IPR027478">
    <property type="entry name" value="LdcA_N"/>
</dbReference>
<keyword evidence="9" id="KW-1185">Reference proteome</keyword>
<evidence type="ECO:0000259" key="6">
    <source>
        <dbReference type="Pfam" id="PF02016"/>
    </source>
</evidence>
<evidence type="ECO:0000259" key="7">
    <source>
        <dbReference type="Pfam" id="PF17676"/>
    </source>
</evidence>
<dbReference type="EMBL" id="JAJNEC010000008">
    <property type="protein sequence ID" value="MCD2426006.1"/>
    <property type="molecule type" value="Genomic_DNA"/>
</dbReference>
<proteinExistence type="inferred from homology"/>
<dbReference type="InterPro" id="IPR003507">
    <property type="entry name" value="S66_fam"/>
</dbReference>
<dbReference type="PANTHER" id="PTHR30237:SF2">
    <property type="entry name" value="MUREIN TETRAPEPTIDE CARBOXYPEPTIDASE"/>
    <property type="match status" value="1"/>
</dbReference>
<evidence type="ECO:0000256" key="5">
    <source>
        <dbReference type="ARBA" id="ARBA00022825"/>
    </source>
</evidence>
<dbReference type="CDD" id="cd07025">
    <property type="entry name" value="Peptidase_S66"/>
    <property type="match status" value="1"/>
</dbReference>
<evidence type="ECO:0000256" key="3">
    <source>
        <dbReference type="ARBA" id="ARBA00022670"/>
    </source>
</evidence>
<evidence type="ECO:0000313" key="9">
    <source>
        <dbReference type="Proteomes" id="UP001199816"/>
    </source>
</evidence>
<dbReference type="Gene3D" id="3.40.50.10740">
    <property type="entry name" value="Class I glutamine amidotransferase-like"/>
    <property type="match status" value="1"/>
</dbReference>
<dbReference type="InterPro" id="IPR040921">
    <property type="entry name" value="Peptidase_S66C"/>
</dbReference>
<dbReference type="InterPro" id="IPR029062">
    <property type="entry name" value="Class_I_gatase-like"/>
</dbReference>
<dbReference type="SUPFAM" id="SSF52317">
    <property type="entry name" value="Class I glutamine amidotransferase-like"/>
    <property type="match status" value="1"/>
</dbReference>
<dbReference type="PANTHER" id="PTHR30237">
    <property type="entry name" value="MURAMOYLTETRAPEPTIDE CARBOXYPEPTIDASE"/>
    <property type="match status" value="1"/>
</dbReference>
<keyword evidence="2" id="KW-0121">Carboxypeptidase</keyword>
<evidence type="ECO:0000256" key="1">
    <source>
        <dbReference type="ARBA" id="ARBA00010233"/>
    </source>
</evidence>
<dbReference type="InterPro" id="IPR027461">
    <property type="entry name" value="Carboxypeptidase_A_C_sf"/>
</dbReference>
<accession>A0ABS8Q1D9</accession>
<keyword evidence="5" id="KW-0720">Serine protease</keyword>
<dbReference type="Pfam" id="PF17676">
    <property type="entry name" value="Peptidase_S66C"/>
    <property type="match status" value="1"/>
</dbReference>
<dbReference type="Proteomes" id="UP001199816">
    <property type="component" value="Unassembled WGS sequence"/>
</dbReference>
<name>A0ABS8Q1D9_9BACT</name>
<dbReference type="SUPFAM" id="SSF141986">
    <property type="entry name" value="LD-carboxypeptidase A C-terminal domain-like"/>
    <property type="match status" value="1"/>
</dbReference>
<evidence type="ECO:0000256" key="2">
    <source>
        <dbReference type="ARBA" id="ARBA00022645"/>
    </source>
</evidence>
<evidence type="ECO:0000313" key="8">
    <source>
        <dbReference type="EMBL" id="MCD2426006.1"/>
    </source>
</evidence>
<dbReference type="InterPro" id="IPR040449">
    <property type="entry name" value="Peptidase_S66_N"/>
</dbReference>
<gene>
    <name evidence="8" type="ORF">LQ567_24695</name>
</gene>
<feature type="domain" description="LD-carboxypeptidase N-terminal" evidence="6">
    <location>
        <begin position="15"/>
        <end position="132"/>
    </location>
</feature>
<comment type="caution">
    <text evidence="8">The sequence shown here is derived from an EMBL/GenBank/DDBJ whole genome shotgun (WGS) entry which is preliminary data.</text>
</comment>
<dbReference type="Pfam" id="PF02016">
    <property type="entry name" value="Peptidase_S66"/>
    <property type="match status" value="1"/>
</dbReference>
<sequence>MSVILPPALKKGDTIGIVCPAGYMDAAKAETCIKTLTKWGYQVKAGITLGGSSQTYFSGSDAERLQDLQQMLDDDHIKAVLCGRGGYGTGRIIDQVNFKKFRKNPKWIIGYSDITILHNHIYRNFGIAGLHAPMAAAFNDNGYKNRYVRSLRQALSGEKARYSVVRSVYNRTGTATGPLIGGNLSLLVNAIGTRSDIQTNGAILFIEDIGEQKYNIDRMLYQMKRSGKLSRLAGMIFGGFTDLQDTTRPFGTSLQELLWDKVKEYGYPVCFDFPVSHDSENYALKVGGNYRLTVGKKVLLEEL</sequence>
<comment type="similarity">
    <text evidence="1">Belongs to the peptidase S66 family.</text>
</comment>
<reference evidence="8 9" key="1">
    <citation type="submission" date="2021-11" db="EMBL/GenBank/DDBJ databases">
        <title>Genomic of Niabella pedocola.</title>
        <authorList>
            <person name="Wu T."/>
        </authorList>
    </citation>
    <scope>NUCLEOTIDE SEQUENCE [LARGE SCALE GENOMIC DNA]</scope>
    <source>
        <strain evidence="8 9">JCM 31011</strain>
    </source>
</reference>
<protein>
    <submittedName>
        <fullName evidence="8">LD-carboxypeptidase</fullName>
    </submittedName>
</protein>
<evidence type="ECO:0000256" key="4">
    <source>
        <dbReference type="ARBA" id="ARBA00022801"/>
    </source>
</evidence>
<dbReference type="RefSeq" id="WP_231008596.1">
    <property type="nucleotide sequence ID" value="NZ_JAJNEC010000008.1"/>
</dbReference>
<dbReference type="Gene3D" id="3.50.30.60">
    <property type="entry name" value="LD-carboxypeptidase A C-terminal domain-like"/>
    <property type="match status" value="1"/>
</dbReference>
<feature type="domain" description="LD-carboxypeptidase C-terminal" evidence="7">
    <location>
        <begin position="176"/>
        <end position="292"/>
    </location>
</feature>
<organism evidence="8 9">
    <name type="scientific">Niabella pedocola</name>
    <dbReference type="NCBI Taxonomy" id="1752077"/>
    <lineage>
        <taxon>Bacteria</taxon>
        <taxon>Pseudomonadati</taxon>
        <taxon>Bacteroidota</taxon>
        <taxon>Chitinophagia</taxon>
        <taxon>Chitinophagales</taxon>
        <taxon>Chitinophagaceae</taxon>
        <taxon>Niabella</taxon>
    </lineage>
</organism>
<keyword evidence="4" id="KW-0378">Hydrolase</keyword>
<dbReference type="PIRSF" id="PIRSF028757">
    <property type="entry name" value="LD-carboxypeptidase"/>
    <property type="match status" value="1"/>
</dbReference>